<feature type="region of interest" description="Disordered" evidence="1">
    <location>
        <begin position="199"/>
        <end position="218"/>
    </location>
</feature>
<dbReference type="AlphaFoldDB" id="A0A6V7P2X2"/>
<name>A0A6V7P2X2_ANACO</name>
<feature type="region of interest" description="Disordered" evidence="1">
    <location>
        <begin position="240"/>
        <end position="259"/>
    </location>
</feature>
<gene>
    <name evidence="2" type="ORF">CB5_LOCUS8155</name>
</gene>
<reference evidence="2" key="1">
    <citation type="submission" date="2020-07" db="EMBL/GenBank/DDBJ databases">
        <authorList>
            <person name="Lin J."/>
        </authorList>
    </citation>
    <scope>NUCLEOTIDE SEQUENCE</scope>
</reference>
<proteinExistence type="predicted"/>
<accession>A0A6V7P2X2</accession>
<evidence type="ECO:0000256" key="1">
    <source>
        <dbReference type="SAM" id="MobiDB-lite"/>
    </source>
</evidence>
<dbReference type="EMBL" id="LR862144">
    <property type="protein sequence ID" value="CAD1824944.1"/>
    <property type="molecule type" value="Genomic_DNA"/>
</dbReference>
<sequence>MKEQRSFCCKRPTSILEIEASSSSPELGMAKQLAHVAPDLVCLGPSLGSLENFLATGMGLSDPHGSEAWYLVRRGPLLISLGVTHPQMGPPDIFFRLGLPGTICLSGPSSSLCRSAGREGREHFWMSDEESSGEEPASFVPRVPEVVPSLRDEEPITRKPVSFDPRVTEVVPILREEDPIPGAYGGGVFQRSNPLGSVDEELEEDPIPGANDGGVYLGSDSSTVGSLLGSVVGELEVDPIRGAIGGGSTRGPTRRSSVR</sequence>
<organism evidence="2">
    <name type="scientific">Ananas comosus var. bracteatus</name>
    <name type="common">red pineapple</name>
    <dbReference type="NCBI Taxonomy" id="296719"/>
    <lineage>
        <taxon>Eukaryota</taxon>
        <taxon>Viridiplantae</taxon>
        <taxon>Streptophyta</taxon>
        <taxon>Embryophyta</taxon>
        <taxon>Tracheophyta</taxon>
        <taxon>Spermatophyta</taxon>
        <taxon>Magnoliopsida</taxon>
        <taxon>Liliopsida</taxon>
        <taxon>Poales</taxon>
        <taxon>Bromeliaceae</taxon>
        <taxon>Bromelioideae</taxon>
        <taxon>Ananas</taxon>
    </lineage>
</organism>
<protein>
    <submittedName>
        <fullName evidence="2">Uncharacterized protein</fullName>
    </submittedName>
</protein>
<evidence type="ECO:0000313" key="2">
    <source>
        <dbReference type="EMBL" id="CAD1824944.1"/>
    </source>
</evidence>